<dbReference type="SUPFAM" id="SSF52777">
    <property type="entry name" value="CoA-dependent acyltransferases"/>
    <property type="match status" value="2"/>
</dbReference>
<comment type="caution">
    <text evidence="2">The sequence shown here is derived from an EMBL/GenBank/DDBJ whole genome shotgun (WGS) entry which is preliminary data.</text>
</comment>
<sequence>MNFKTIEVKRENGTQDSKFKLGVMREYFRIPNNVAVIATINGNIPENDLVQVLKKVAKMHPLIGVRVVIDSNQDAWFTEECDAPLPLKVTRRKSNRQWIAILENEQKIPFDFEKGPLIRFILLKSDEISDLIVICQHSICDGISLANIIHDIMFLLSNLEIKVKRIDPVLPVPANFPAVPLQVKFKLLKNKLIIGRVNRKWDKQRVLFDDVDYQDIHKAYTQKYKHKIIAEELSRSQTSDLIEWCHQNHVTVNSALSVAFLAGRLSIRGESNDSNHLIQIAVNIRDRFKKPVKRVFGLLASGIKFEFEYLPEKTFSDNVSLFQQKVLHELNGNKTLEPLLGYYISPTLVDGINVATYGRWVSDEFSRYQKISGFIQNKTNKAVAISNQMVNNMPGLMISNLGSVKTQKEYGSLKLDQLHFVTSSSPFLDLVAGVVTANGKLTLTLNYMEEDATSNLGRNLQKIMCKSIEHLTEAVKQG</sequence>
<dbReference type="Gene3D" id="3.30.559.30">
    <property type="entry name" value="Nonribosomal peptide synthetase, condensation domain"/>
    <property type="match status" value="1"/>
</dbReference>
<protein>
    <recommendedName>
        <fullName evidence="1">Condensation domain-containing protein</fullName>
    </recommendedName>
</protein>
<dbReference type="EMBL" id="LMVM01000001">
    <property type="protein sequence ID" value="PAV06215.1"/>
    <property type="molecule type" value="Genomic_DNA"/>
</dbReference>
<dbReference type="AlphaFoldDB" id="A0A2A2HA37"/>
<dbReference type="Pfam" id="PF00668">
    <property type="entry name" value="Condensation"/>
    <property type="match status" value="1"/>
</dbReference>
<dbReference type="GO" id="GO:0003824">
    <property type="term" value="F:catalytic activity"/>
    <property type="evidence" value="ECO:0007669"/>
    <property type="project" value="InterPro"/>
</dbReference>
<dbReference type="InterPro" id="IPR001242">
    <property type="entry name" value="Condensation_dom"/>
</dbReference>
<feature type="domain" description="Condensation" evidence="1">
    <location>
        <begin position="33"/>
        <end position="153"/>
    </location>
</feature>
<evidence type="ECO:0000313" key="3">
    <source>
        <dbReference type="Proteomes" id="UP000217784"/>
    </source>
</evidence>
<dbReference type="PANTHER" id="PTHR28037:SF1">
    <property type="entry name" value="ALCOHOL O-ACETYLTRANSFERASE 1-RELATED"/>
    <property type="match status" value="1"/>
</dbReference>
<evidence type="ECO:0000259" key="1">
    <source>
        <dbReference type="Pfam" id="PF00668"/>
    </source>
</evidence>
<keyword evidence="3" id="KW-1185">Reference proteome</keyword>
<evidence type="ECO:0000313" key="2">
    <source>
        <dbReference type="EMBL" id="PAV06215.1"/>
    </source>
</evidence>
<dbReference type="PANTHER" id="PTHR28037">
    <property type="entry name" value="ALCOHOL O-ACETYLTRANSFERASE 1-RELATED"/>
    <property type="match status" value="1"/>
</dbReference>
<gene>
    <name evidence="2" type="ORF">ASJ80_15405</name>
</gene>
<dbReference type="InterPro" id="IPR023213">
    <property type="entry name" value="CAT-like_dom_sf"/>
</dbReference>
<dbReference type="Proteomes" id="UP000217784">
    <property type="component" value="Unassembled WGS sequence"/>
</dbReference>
<reference evidence="2 3" key="1">
    <citation type="journal article" date="2017" name="BMC Genomics">
        <title>Genomic analysis of methanogenic archaea reveals a shift towards energy conservation.</title>
        <authorList>
            <person name="Gilmore S.P."/>
            <person name="Henske J.K."/>
            <person name="Sexton J.A."/>
            <person name="Solomon K.V."/>
            <person name="Seppala S."/>
            <person name="Yoo J.I."/>
            <person name="Huyett L.M."/>
            <person name="Pressman A."/>
            <person name="Cogan J.Z."/>
            <person name="Kivenson V."/>
            <person name="Peng X."/>
            <person name="Tan Y."/>
            <person name="Valentine D.L."/>
            <person name="O'Malley M.A."/>
        </authorList>
    </citation>
    <scope>NUCLEOTIDE SEQUENCE [LARGE SCALE GENOMIC DNA]</scope>
    <source>
        <strain evidence="2 3">M.o.H.</strain>
    </source>
</reference>
<dbReference type="Gene3D" id="3.30.559.10">
    <property type="entry name" value="Chloramphenicol acetyltransferase-like domain"/>
    <property type="match status" value="1"/>
</dbReference>
<dbReference type="RefSeq" id="WP_069584562.1">
    <property type="nucleotide sequence ID" value="NZ_LMVM01000001.1"/>
</dbReference>
<dbReference type="InterPro" id="IPR052058">
    <property type="entry name" value="Alcohol_O-acetyltransferase"/>
</dbReference>
<name>A0A2A2HA37_METBR</name>
<accession>A0A2A2HA37</accession>
<dbReference type="OrthoDB" id="145544at2157"/>
<organism evidence="2 3">
    <name type="scientific">Methanobacterium bryantii</name>
    <dbReference type="NCBI Taxonomy" id="2161"/>
    <lineage>
        <taxon>Archaea</taxon>
        <taxon>Methanobacteriati</taxon>
        <taxon>Methanobacteriota</taxon>
        <taxon>Methanomada group</taxon>
        <taxon>Methanobacteria</taxon>
        <taxon>Methanobacteriales</taxon>
        <taxon>Methanobacteriaceae</taxon>
        <taxon>Methanobacterium</taxon>
    </lineage>
</organism>
<proteinExistence type="predicted"/>